<evidence type="ECO:0000313" key="1">
    <source>
        <dbReference type="EMBL" id="KAL2867598.1"/>
    </source>
</evidence>
<sequence length="403" mass="46632">MSSSTHDMEARTSSSQFLLSKDLPLEHLLPRHLILSTAESSDDEDPEGLSEHDREILRRAIKEIYYFSKGTKETDLVLKLNGRVIESNQLEAVLEETKVRYNRPASNILVLKAMPTGVHESVQEFAIRALEKLRSHILNPDEARCLYPAWRTVLLPGMIPDDPDAEVDRDNDLEGRGDERTPDAMYGFRLHAYPQFPVVFEASFSQPYDKVLNVMRYWLTKTDGETRLVIIVDIREDRQALNQQRRKDVVKQRIAQLLRESGSPLAMTRNDDILEYLSSIDEKTMGSCKRKPLRSLQSRVHPEDWVGPLQVRFEFWESTTSGPRKRGRSVLLMPRQTRARLLPPIRAGDLIPPEYQDRFPGFDASRSFRLDPSEYQSLLEEEIPMLAFRRACRFLCPEKYENC</sequence>
<name>A0ABR4LW31_9EURO</name>
<dbReference type="EMBL" id="JBFXLQ010000018">
    <property type="protein sequence ID" value="KAL2867598.1"/>
    <property type="molecule type" value="Genomic_DNA"/>
</dbReference>
<keyword evidence="2" id="KW-1185">Reference proteome</keyword>
<organism evidence="1 2">
    <name type="scientific">Aspergillus lucknowensis</name>
    <dbReference type="NCBI Taxonomy" id="176173"/>
    <lineage>
        <taxon>Eukaryota</taxon>
        <taxon>Fungi</taxon>
        <taxon>Dikarya</taxon>
        <taxon>Ascomycota</taxon>
        <taxon>Pezizomycotina</taxon>
        <taxon>Eurotiomycetes</taxon>
        <taxon>Eurotiomycetidae</taxon>
        <taxon>Eurotiales</taxon>
        <taxon>Aspergillaceae</taxon>
        <taxon>Aspergillus</taxon>
        <taxon>Aspergillus subgen. Nidulantes</taxon>
    </lineage>
</organism>
<dbReference type="GeneID" id="98144125"/>
<dbReference type="Proteomes" id="UP001610432">
    <property type="component" value="Unassembled WGS sequence"/>
</dbReference>
<reference evidence="1 2" key="1">
    <citation type="submission" date="2024-07" db="EMBL/GenBank/DDBJ databases">
        <title>Section-level genome sequencing and comparative genomics of Aspergillus sections Usti and Cavernicolus.</title>
        <authorList>
            <consortium name="Lawrence Berkeley National Laboratory"/>
            <person name="Nybo J.L."/>
            <person name="Vesth T.C."/>
            <person name="Theobald S."/>
            <person name="Frisvad J.C."/>
            <person name="Larsen T.O."/>
            <person name="Kjaerboelling I."/>
            <person name="Rothschild-Mancinelli K."/>
            <person name="Lyhne E.K."/>
            <person name="Kogle M.E."/>
            <person name="Barry K."/>
            <person name="Clum A."/>
            <person name="Na H."/>
            <person name="Ledsgaard L."/>
            <person name="Lin J."/>
            <person name="Lipzen A."/>
            <person name="Kuo A."/>
            <person name="Riley R."/>
            <person name="Mondo S."/>
            <person name="Labutti K."/>
            <person name="Haridas S."/>
            <person name="Pangalinan J."/>
            <person name="Salamov A.A."/>
            <person name="Simmons B.A."/>
            <person name="Magnuson J.K."/>
            <person name="Chen J."/>
            <person name="Drula E."/>
            <person name="Henrissat B."/>
            <person name="Wiebenga A."/>
            <person name="Lubbers R.J."/>
            <person name="Gomes A.C."/>
            <person name="Macurrencykelacurrency M.R."/>
            <person name="Stajich J."/>
            <person name="Grigoriev I.V."/>
            <person name="Mortensen U.H."/>
            <person name="De Vries R.P."/>
            <person name="Baker S.E."/>
            <person name="Andersen M.R."/>
        </authorList>
    </citation>
    <scope>NUCLEOTIDE SEQUENCE [LARGE SCALE GENOMIC DNA]</scope>
    <source>
        <strain evidence="1 2">CBS 449.75</strain>
    </source>
</reference>
<comment type="caution">
    <text evidence="1">The sequence shown here is derived from an EMBL/GenBank/DDBJ whole genome shotgun (WGS) entry which is preliminary data.</text>
</comment>
<gene>
    <name evidence="1" type="ORF">BJX67DRAFT_352656</name>
</gene>
<proteinExistence type="predicted"/>
<accession>A0ABR4LW31</accession>
<protein>
    <submittedName>
        <fullName evidence="1">Uncharacterized protein</fullName>
    </submittedName>
</protein>
<evidence type="ECO:0000313" key="2">
    <source>
        <dbReference type="Proteomes" id="UP001610432"/>
    </source>
</evidence>
<dbReference type="RefSeq" id="XP_070886577.1">
    <property type="nucleotide sequence ID" value="XM_071029053.1"/>
</dbReference>